<evidence type="ECO:0000256" key="1">
    <source>
        <dbReference type="SAM" id="Phobius"/>
    </source>
</evidence>
<accession>A0A9J7DF59</accession>
<dbReference type="RefSeq" id="XP_019892395.2">
    <property type="nucleotide sequence ID" value="XM_020036836.2"/>
</dbReference>
<dbReference type="KEGG" id="mde:109612648"/>
<feature type="transmembrane region" description="Helical" evidence="1">
    <location>
        <begin position="15"/>
        <end position="34"/>
    </location>
</feature>
<proteinExistence type="predicted"/>
<protein>
    <submittedName>
        <fullName evidence="3">Uncharacterized protein LOC109612648</fullName>
    </submittedName>
</protein>
<dbReference type="AlphaFoldDB" id="A0A9J7DF59"/>
<evidence type="ECO:0000313" key="2">
    <source>
        <dbReference type="Proteomes" id="UP001652621"/>
    </source>
</evidence>
<reference evidence="3" key="1">
    <citation type="submission" date="2025-08" db="UniProtKB">
        <authorList>
            <consortium name="RefSeq"/>
        </authorList>
    </citation>
    <scope>IDENTIFICATION</scope>
    <source>
        <strain evidence="3">Aabys</strain>
        <tissue evidence="3">Whole body</tissue>
    </source>
</reference>
<keyword evidence="1" id="KW-0812">Transmembrane</keyword>
<organism evidence="2 3">
    <name type="scientific">Musca domestica</name>
    <name type="common">House fly</name>
    <dbReference type="NCBI Taxonomy" id="7370"/>
    <lineage>
        <taxon>Eukaryota</taxon>
        <taxon>Metazoa</taxon>
        <taxon>Ecdysozoa</taxon>
        <taxon>Arthropoda</taxon>
        <taxon>Hexapoda</taxon>
        <taxon>Insecta</taxon>
        <taxon>Pterygota</taxon>
        <taxon>Neoptera</taxon>
        <taxon>Endopterygota</taxon>
        <taxon>Diptera</taxon>
        <taxon>Brachycera</taxon>
        <taxon>Muscomorpha</taxon>
        <taxon>Muscoidea</taxon>
        <taxon>Muscidae</taxon>
        <taxon>Musca</taxon>
    </lineage>
</organism>
<dbReference type="InterPro" id="IPR031754">
    <property type="entry name" value="DUF4736"/>
</dbReference>
<keyword evidence="2" id="KW-1185">Reference proteome</keyword>
<sequence>MYISRKIHRFILRNYPRIAFGCICSLLFFGYLHFELLNSNRDLIYWTNIIKTNIARLDEYGILLIVLIIGFKMFTISFVVWLNSPTMNLYNRLSQLEVKKRYADFLLLRLLSEIEGIEMEYLRSKSTNELLDLKSLIMAHDEMTRSVQKFRRDARKLLWPNETEITLSIEDVYGLMADEEDCLKKSKFYRMDIHASDDLIRKLINPT</sequence>
<name>A0A9J7DF59_MUSDO</name>
<dbReference type="OrthoDB" id="7880388at2759"/>
<keyword evidence="1" id="KW-1133">Transmembrane helix</keyword>
<dbReference type="VEuPathDB" id="VectorBase:MDOMA2_012817"/>
<gene>
    <name evidence="3" type="primary">LOC109612648</name>
</gene>
<keyword evidence="1" id="KW-0472">Membrane</keyword>
<dbReference type="Proteomes" id="UP001652621">
    <property type="component" value="Unplaced"/>
</dbReference>
<dbReference type="GeneID" id="109612648"/>
<dbReference type="Pfam" id="PF15883">
    <property type="entry name" value="DUF4736"/>
    <property type="match status" value="1"/>
</dbReference>
<feature type="transmembrane region" description="Helical" evidence="1">
    <location>
        <begin position="60"/>
        <end position="82"/>
    </location>
</feature>
<evidence type="ECO:0000313" key="3">
    <source>
        <dbReference type="RefSeq" id="XP_019892395.2"/>
    </source>
</evidence>